<evidence type="ECO:0000256" key="1">
    <source>
        <dbReference type="SAM" id="MobiDB-lite"/>
    </source>
</evidence>
<gene>
    <name evidence="2" type="ORF">LCGC14_2725850</name>
</gene>
<dbReference type="AlphaFoldDB" id="A0A0F9C0F9"/>
<evidence type="ECO:0000313" key="2">
    <source>
        <dbReference type="EMBL" id="KKK90161.1"/>
    </source>
</evidence>
<feature type="region of interest" description="Disordered" evidence="1">
    <location>
        <begin position="92"/>
        <end position="112"/>
    </location>
</feature>
<feature type="non-terminal residue" evidence="2">
    <location>
        <position position="227"/>
    </location>
</feature>
<feature type="compositionally biased region" description="Basic and acidic residues" evidence="1">
    <location>
        <begin position="93"/>
        <end position="111"/>
    </location>
</feature>
<reference evidence="2" key="1">
    <citation type="journal article" date="2015" name="Nature">
        <title>Complex archaea that bridge the gap between prokaryotes and eukaryotes.</title>
        <authorList>
            <person name="Spang A."/>
            <person name="Saw J.H."/>
            <person name="Jorgensen S.L."/>
            <person name="Zaremba-Niedzwiedzka K."/>
            <person name="Martijn J."/>
            <person name="Lind A.E."/>
            <person name="van Eijk R."/>
            <person name="Schleper C."/>
            <person name="Guy L."/>
            <person name="Ettema T.J."/>
        </authorList>
    </citation>
    <scope>NUCLEOTIDE SEQUENCE</scope>
</reference>
<comment type="caution">
    <text evidence="2">The sequence shown here is derived from an EMBL/GenBank/DDBJ whole genome shotgun (WGS) entry which is preliminary data.</text>
</comment>
<feature type="compositionally biased region" description="Acidic residues" evidence="1">
    <location>
        <begin position="1"/>
        <end position="19"/>
    </location>
</feature>
<organism evidence="2">
    <name type="scientific">marine sediment metagenome</name>
    <dbReference type="NCBI Taxonomy" id="412755"/>
    <lineage>
        <taxon>unclassified sequences</taxon>
        <taxon>metagenomes</taxon>
        <taxon>ecological metagenomes</taxon>
    </lineage>
</organism>
<name>A0A0F9C0F9_9ZZZZ</name>
<protein>
    <submittedName>
        <fullName evidence="2">Uncharacterized protein</fullName>
    </submittedName>
</protein>
<accession>A0A0F9C0F9</accession>
<proteinExistence type="predicted"/>
<feature type="region of interest" description="Disordered" evidence="1">
    <location>
        <begin position="1"/>
        <end position="25"/>
    </location>
</feature>
<sequence length="227" mass="25610">MELEEEEVKEKEEEEEEKDGEGVVKSILSKLGIGKKTEEAEEEDEEGDLIPEEFIKAAKATGWSDEDIAEFASEYTDEELKEQIAFLEEETQEQAKELEKEAETSETETSKLTKNADVQELVKQIKAEVTAEFEAKFGKITEQDEQRQAQDTLDRVSRSFDAASKEFEVFGKTDELPRFPAGQRKGQLIPTSPQFKARSEVYDTANLLMSAGQSTEDAMEIALSAYK</sequence>
<dbReference type="EMBL" id="LAZR01049215">
    <property type="protein sequence ID" value="KKK90161.1"/>
    <property type="molecule type" value="Genomic_DNA"/>
</dbReference>